<protein>
    <recommendedName>
        <fullName evidence="4">Secreted protein</fullName>
    </recommendedName>
</protein>
<dbReference type="AlphaFoldDB" id="A0A023G266"/>
<accession>A0A023G266</accession>
<sequence>MMAYEYFSKAASCLFLYIALISCSLAQNISCTVVFFRRIFCFPNSSFHHTKQQQWHSIELSIVLLLAFTQATLMGFSVHMWVLCIHRLALSFTFILP</sequence>
<evidence type="ECO:0008006" key="4">
    <source>
        <dbReference type="Google" id="ProtNLM"/>
    </source>
</evidence>
<evidence type="ECO:0000256" key="2">
    <source>
        <dbReference type="SAM" id="SignalP"/>
    </source>
</evidence>
<feature type="signal peptide" evidence="2">
    <location>
        <begin position="1"/>
        <end position="26"/>
    </location>
</feature>
<dbReference type="EMBL" id="GBBL01000197">
    <property type="protein sequence ID" value="JAC27123.1"/>
    <property type="molecule type" value="mRNA"/>
</dbReference>
<organism evidence="3">
    <name type="scientific">Amblyomma parvum</name>
    <name type="common">South American tick</name>
    <dbReference type="NCBI Taxonomy" id="251391"/>
    <lineage>
        <taxon>Eukaryota</taxon>
        <taxon>Metazoa</taxon>
        <taxon>Ecdysozoa</taxon>
        <taxon>Arthropoda</taxon>
        <taxon>Chelicerata</taxon>
        <taxon>Arachnida</taxon>
        <taxon>Acari</taxon>
        <taxon>Parasitiformes</taxon>
        <taxon>Ixodida</taxon>
        <taxon>Ixodoidea</taxon>
        <taxon>Ixodidae</taxon>
        <taxon>Amblyomminae</taxon>
        <taxon>Amblyomma</taxon>
    </lineage>
</organism>
<keyword evidence="2" id="KW-0732">Signal</keyword>
<feature type="transmembrane region" description="Helical" evidence="1">
    <location>
        <begin position="62"/>
        <end position="84"/>
    </location>
</feature>
<feature type="chain" id="PRO_5001516603" description="Secreted protein" evidence="2">
    <location>
        <begin position="27"/>
        <end position="97"/>
    </location>
</feature>
<evidence type="ECO:0000313" key="3">
    <source>
        <dbReference type="EMBL" id="JAC27123.1"/>
    </source>
</evidence>
<keyword evidence="1" id="KW-1133">Transmembrane helix</keyword>
<name>A0A023G266_AMBPA</name>
<reference evidence="3" key="1">
    <citation type="submission" date="2014-03" db="EMBL/GenBank/DDBJ databases">
        <title>The sialotranscriptome of Amblyomma triste, Amblyomma parvum and Amblyomma cajennense ticks, uncovered by 454-based RNA-seq.</title>
        <authorList>
            <person name="Garcia G.R."/>
            <person name="Gardinassi L.G."/>
            <person name="Ribeiro J.M."/>
            <person name="Anatrielo E."/>
            <person name="Ferreira B.R."/>
            <person name="Moreira H.N."/>
            <person name="Mafra C."/>
            <person name="Olegario M.M."/>
            <person name="Szabo P.J."/>
            <person name="Miranda-Santos I.K."/>
            <person name="Maruyama S.R."/>
        </authorList>
    </citation>
    <scope>NUCLEOTIDE SEQUENCE</scope>
    <source>
        <strain evidence="3">Araguapaz</strain>
        <tissue evidence="3">Salivary glands</tissue>
    </source>
</reference>
<keyword evidence="1" id="KW-0472">Membrane</keyword>
<keyword evidence="1" id="KW-0812">Transmembrane</keyword>
<proteinExistence type="evidence at transcript level"/>
<evidence type="ECO:0000256" key="1">
    <source>
        <dbReference type="SAM" id="Phobius"/>
    </source>
</evidence>